<dbReference type="EMBL" id="JABWDY010033576">
    <property type="protein sequence ID" value="KAF5183332.1"/>
    <property type="molecule type" value="Genomic_DNA"/>
</dbReference>
<gene>
    <name evidence="2" type="ORF">FRX31_027081</name>
</gene>
<dbReference type="Proteomes" id="UP000554482">
    <property type="component" value="Unassembled WGS sequence"/>
</dbReference>
<feature type="region of interest" description="Disordered" evidence="1">
    <location>
        <begin position="16"/>
        <end position="75"/>
    </location>
</feature>
<dbReference type="AlphaFoldDB" id="A0A7J6VGB8"/>
<sequence length="75" mass="8556">MRGLAMKKFSIGFEKANVQNDKAKADERRAENDGGEVKVERDEESEAERRAENDGGEVKVERDEESEAEESRNRI</sequence>
<keyword evidence="3" id="KW-1185">Reference proteome</keyword>
<organism evidence="2 3">
    <name type="scientific">Thalictrum thalictroides</name>
    <name type="common">Rue-anemone</name>
    <name type="synonym">Anemone thalictroides</name>
    <dbReference type="NCBI Taxonomy" id="46969"/>
    <lineage>
        <taxon>Eukaryota</taxon>
        <taxon>Viridiplantae</taxon>
        <taxon>Streptophyta</taxon>
        <taxon>Embryophyta</taxon>
        <taxon>Tracheophyta</taxon>
        <taxon>Spermatophyta</taxon>
        <taxon>Magnoliopsida</taxon>
        <taxon>Ranunculales</taxon>
        <taxon>Ranunculaceae</taxon>
        <taxon>Thalictroideae</taxon>
        <taxon>Thalictrum</taxon>
    </lineage>
</organism>
<evidence type="ECO:0000256" key="1">
    <source>
        <dbReference type="SAM" id="MobiDB-lite"/>
    </source>
</evidence>
<accession>A0A7J6VGB8</accession>
<protein>
    <submittedName>
        <fullName evidence="2">Uncharacterized protein</fullName>
    </submittedName>
</protein>
<reference evidence="2 3" key="1">
    <citation type="submission" date="2020-06" db="EMBL/GenBank/DDBJ databases">
        <title>Transcriptomic and genomic resources for Thalictrum thalictroides and T. hernandezii: Facilitating candidate gene discovery in an emerging model plant lineage.</title>
        <authorList>
            <person name="Arias T."/>
            <person name="Riano-Pachon D.M."/>
            <person name="Di Stilio V.S."/>
        </authorList>
    </citation>
    <scope>NUCLEOTIDE SEQUENCE [LARGE SCALE GENOMIC DNA]</scope>
    <source>
        <strain evidence="3">cv. WT478/WT964</strain>
        <tissue evidence="2">Leaves</tissue>
    </source>
</reference>
<proteinExistence type="predicted"/>
<evidence type="ECO:0000313" key="2">
    <source>
        <dbReference type="EMBL" id="KAF5183332.1"/>
    </source>
</evidence>
<name>A0A7J6VGB8_THATH</name>
<comment type="caution">
    <text evidence="2">The sequence shown here is derived from an EMBL/GenBank/DDBJ whole genome shotgun (WGS) entry which is preliminary data.</text>
</comment>
<feature type="compositionally biased region" description="Basic and acidic residues" evidence="1">
    <location>
        <begin position="21"/>
        <end position="62"/>
    </location>
</feature>
<evidence type="ECO:0000313" key="3">
    <source>
        <dbReference type="Proteomes" id="UP000554482"/>
    </source>
</evidence>